<feature type="compositionally biased region" description="Basic and acidic residues" evidence="1">
    <location>
        <begin position="24"/>
        <end position="33"/>
    </location>
</feature>
<dbReference type="Proteomes" id="UP000835206">
    <property type="component" value="Chromosome 14"/>
</dbReference>
<feature type="compositionally biased region" description="Basic and acidic residues" evidence="1">
    <location>
        <begin position="44"/>
        <end position="55"/>
    </location>
</feature>
<evidence type="ECO:0000256" key="1">
    <source>
        <dbReference type="SAM" id="MobiDB-lite"/>
    </source>
</evidence>
<name>A0A9C6W160_BOMTE</name>
<dbReference type="OrthoDB" id="6612278at2759"/>
<gene>
    <name evidence="3" type="primary">LOC125386354</name>
</gene>
<dbReference type="GeneID" id="125386354"/>
<dbReference type="AlphaFoldDB" id="A0A9C6W160"/>
<organism evidence="2 3">
    <name type="scientific">Bombus terrestris</name>
    <name type="common">Buff-tailed bumblebee</name>
    <name type="synonym">Apis terrestris</name>
    <dbReference type="NCBI Taxonomy" id="30195"/>
    <lineage>
        <taxon>Eukaryota</taxon>
        <taxon>Metazoa</taxon>
        <taxon>Ecdysozoa</taxon>
        <taxon>Arthropoda</taxon>
        <taxon>Hexapoda</taxon>
        <taxon>Insecta</taxon>
        <taxon>Pterygota</taxon>
        <taxon>Neoptera</taxon>
        <taxon>Endopterygota</taxon>
        <taxon>Hymenoptera</taxon>
        <taxon>Apocrita</taxon>
        <taxon>Aculeata</taxon>
        <taxon>Apoidea</taxon>
        <taxon>Anthophila</taxon>
        <taxon>Apidae</taxon>
        <taxon>Bombus</taxon>
        <taxon>Bombus</taxon>
    </lineage>
</organism>
<reference evidence="3" key="1">
    <citation type="submission" date="2025-08" db="UniProtKB">
        <authorList>
            <consortium name="RefSeq"/>
        </authorList>
    </citation>
    <scope>IDENTIFICATION</scope>
</reference>
<feature type="region of interest" description="Disordered" evidence="1">
    <location>
        <begin position="113"/>
        <end position="138"/>
    </location>
</feature>
<dbReference type="RefSeq" id="XP_048268260.1">
    <property type="nucleotide sequence ID" value="XM_048412303.1"/>
</dbReference>
<sequence length="170" mass="19014">MSIQNTGSCPLIFRLSLMDVLEGDIPRPRDKSPQRSSIKRRKGKAESGKSAKAEFDDNLLPNEELAIFGGNLKRSEDRSSFSFWNVDENMQLLVLERKTVEFGVRFQRVSEGKDSGAKESTKATPRVKKKANAKKNADKQKETNYCHVAIVKLTLGSSTLLDFIIVCSMS</sequence>
<evidence type="ECO:0000313" key="2">
    <source>
        <dbReference type="Proteomes" id="UP000835206"/>
    </source>
</evidence>
<dbReference type="KEGG" id="bter:125386354"/>
<protein>
    <submittedName>
        <fullName evidence="3">Uncharacterized protein LOC125386354</fullName>
    </submittedName>
</protein>
<feature type="region of interest" description="Disordered" evidence="1">
    <location>
        <begin position="24"/>
        <end position="56"/>
    </location>
</feature>
<accession>A0A9C6W160</accession>
<evidence type="ECO:0000313" key="3">
    <source>
        <dbReference type="RefSeq" id="XP_048268260.1"/>
    </source>
</evidence>
<proteinExistence type="predicted"/>
<keyword evidence="2" id="KW-1185">Reference proteome</keyword>